<dbReference type="EMBL" id="FMAC01000026">
    <property type="protein sequence ID" value="SCB40635.1"/>
    <property type="molecule type" value="Genomic_DNA"/>
</dbReference>
<accession>A0A1C3WL37</accession>
<evidence type="ECO:0000313" key="1">
    <source>
        <dbReference type="EMBL" id="SCB40635.1"/>
    </source>
</evidence>
<dbReference type="AlphaFoldDB" id="A0A1C3WL37"/>
<organism evidence="1 2">
    <name type="scientific">Rhizobium hainanense</name>
    <dbReference type="NCBI Taxonomy" id="52131"/>
    <lineage>
        <taxon>Bacteria</taxon>
        <taxon>Pseudomonadati</taxon>
        <taxon>Pseudomonadota</taxon>
        <taxon>Alphaproteobacteria</taxon>
        <taxon>Hyphomicrobiales</taxon>
        <taxon>Rhizobiaceae</taxon>
        <taxon>Rhizobium/Agrobacterium group</taxon>
        <taxon>Rhizobium</taxon>
    </lineage>
</organism>
<evidence type="ECO:0000313" key="2">
    <source>
        <dbReference type="Proteomes" id="UP000186228"/>
    </source>
</evidence>
<protein>
    <submittedName>
        <fullName evidence="1">Uncharacterized protein</fullName>
    </submittedName>
</protein>
<gene>
    <name evidence="1" type="ORF">GA0061100_1268</name>
</gene>
<dbReference type="STRING" id="52131.GA0061100_1268"/>
<keyword evidence="2" id="KW-1185">Reference proteome</keyword>
<proteinExistence type="predicted"/>
<reference evidence="2" key="1">
    <citation type="submission" date="2016-08" db="EMBL/GenBank/DDBJ databases">
        <authorList>
            <person name="Varghese N."/>
            <person name="Submissions Spin"/>
        </authorList>
    </citation>
    <scope>NUCLEOTIDE SEQUENCE [LARGE SCALE GENOMIC DNA]</scope>
    <source>
        <strain evidence="2">CCBAU 57015</strain>
    </source>
</reference>
<sequence>MGRILMLFARLHRNPRYYNVRAVSKWPNSIAEKVPQCHRPVDIYINLKR</sequence>
<dbReference type="Proteomes" id="UP000186228">
    <property type="component" value="Unassembled WGS sequence"/>
</dbReference>
<name>A0A1C3WL37_9HYPH</name>